<gene>
    <name evidence="1" type="ORF">RF11_01978</name>
</gene>
<dbReference type="Proteomes" id="UP000031668">
    <property type="component" value="Unassembled WGS sequence"/>
</dbReference>
<keyword evidence="2" id="KW-1185">Reference proteome</keyword>
<comment type="caution">
    <text evidence="1">The sequence shown here is derived from an EMBL/GenBank/DDBJ whole genome shotgun (WGS) entry which is preliminary data.</text>
</comment>
<sequence>MLESPQFPVHLNEVMEMIGDFPPDTPTFLIEACCKFLREVIDHFNDEEMFSNGPPIPFDPIYKWLATVPETVSNLIEIERECNVESLQAIHSDFHVKVVLNSFSTM</sequence>
<protein>
    <submittedName>
        <fullName evidence="1">Uncharacterized protein</fullName>
    </submittedName>
</protein>
<dbReference type="EMBL" id="JWZT01002990">
    <property type="protein sequence ID" value="KII67977.1"/>
    <property type="molecule type" value="Genomic_DNA"/>
</dbReference>
<organism evidence="1 2">
    <name type="scientific">Thelohanellus kitauei</name>
    <name type="common">Myxosporean</name>
    <dbReference type="NCBI Taxonomy" id="669202"/>
    <lineage>
        <taxon>Eukaryota</taxon>
        <taxon>Metazoa</taxon>
        <taxon>Cnidaria</taxon>
        <taxon>Myxozoa</taxon>
        <taxon>Myxosporea</taxon>
        <taxon>Bivalvulida</taxon>
        <taxon>Platysporina</taxon>
        <taxon>Myxobolidae</taxon>
        <taxon>Thelohanellus</taxon>
    </lineage>
</organism>
<evidence type="ECO:0000313" key="2">
    <source>
        <dbReference type="Proteomes" id="UP000031668"/>
    </source>
</evidence>
<dbReference type="AlphaFoldDB" id="A0A0C2N270"/>
<name>A0A0C2N270_THEKT</name>
<accession>A0A0C2N270</accession>
<reference evidence="1 2" key="1">
    <citation type="journal article" date="2014" name="Genome Biol. Evol.">
        <title>The genome of the myxosporean Thelohanellus kitauei shows adaptations to nutrient acquisition within its fish host.</title>
        <authorList>
            <person name="Yang Y."/>
            <person name="Xiong J."/>
            <person name="Zhou Z."/>
            <person name="Huo F."/>
            <person name="Miao W."/>
            <person name="Ran C."/>
            <person name="Liu Y."/>
            <person name="Zhang J."/>
            <person name="Feng J."/>
            <person name="Wang M."/>
            <person name="Wang M."/>
            <person name="Wang L."/>
            <person name="Yao B."/>
        </authorList>
    </citation>
    <scope>NUCLEOTIDE SEQUENCE [LARGE SCALE GENOMIC DNA]</scope>
    <source>
        <strain evidence="1">Wuqing</strain>
    </source>
</reference>
<proteinExistence type="predicted"/>
<evidence type="ECO:0000313" key="1">
    <source>
        <dbReference type="EMBL" id="KII67977.1"/>
    </source>
</evidence>